<protein>
    <submittedName>
        <fullName evidence="8">DoxX family protein</fullName>
    </submittedName>
</protein>
<dbReference type="RefSeq" id="WP_147494392.1">
    <property type="nucleotide sequence ID" value="NZ_CP041659.1"/>
</dbReference>
<keyword evidence="6 7" id="KW-0472">Membrane</keyword>
<gene>
    <name evidence="8" type="ORF">FMM02_08235</name>
</gene>
<accession>A0A516ISR1</accession>
<evidence type="ECO:0000256" key="1">
    <source>
        <dbReference type="ARBA" id="ARBA00004651"/>
    </source>
</evidence>
<dbReference type="InterPro" id="IPR051907">
    <property type="entry name" value="DoxX-like_oxidoreductase"/>
</dbReference>
<evidence type="ECO:0000256" key="2">
    <source>
        <dbReference type="ARBA" id="ARBA00006679"/>
    </source>
</evidence>
<keyword evidence="3" id="KW-1003">Cell membrane</keyword>
<dbReference type="Proteomes" id="UP000321857">
    <property type="component" value="Chromosome"/>
</dbReference>
<feature type="transmembrane region" description="Helical" evidence="7">
    <location>
        <begin position="84"/>
        <end position="110"/>
    </location>
</feature>
<sequence>MLILAKELARLAERPIVQDIVLLFARIGLGAIFWQSGRTKVDDGSLLSISDTTLFLFAEEYAGVPLPSEIAAHMATYAEHLLPLLLLIGLASRLAALGLIGMTLVIQLFVYPEAWWSPHMGWIALGLVILTQGPGRIALDRLIWDRMAR</sequence>
<dbReference type="EMBL" id="CP041659">
    <property type="protein sequence ID" value="QDP19943.1"/>
    <property type="molecule type" value="Genomic_DNA"/>
</dbReference>
<dbReference type="KEGG" id="sxa:FMM02_08235"/>
<keyword evidence="4 7" id="KW-0812">Transmembrane</keyword>
<evidence type="ECO:0000313" key="9">
    <source>
        <dbReference type="Proteomes" id="UP000321857"/>
    </source>
</evidence>
<evidence type="ECO:0000256" key="4">
    <source>
        <dbReference type="ARBA" id="ARBA00022692"/>
    </source>
</evidence>
<keyword evidence="5 7" id="KW-1133">Transmembrane helix</keyword>
<dbReference type="AlphaFoldDB" id="A0A516ISR1"/>
<evidence type="ECO:0000256" key="3">
    <source>
        <dbReference type="ARBA" id="ARBA00022475"/>
    </source>
</evidence>
<evidence type="ECO:0000313" key="8">
    <source>
        <dbReference type="EMBL" id="QDP19943.1"/>
    </source>
</evidence>
<dbReference type="OrthoDB" id="121744at2"/>
<evidence type="ECO:0000256" key="7">
    <source>
        <dbReference type="SAM" id="Phobius"/>
    </source>
</evidence>
<dbReference type="Pfam" id="PF07681">
    <property type="entry name" value="DoxX"/>
    <property type="match status" value="1"/>
</dbReference>
<dbReference type="InterPro" id="IPR032808">
    <property type="entry name" value="DoxX"/>
</dbReference>
<name>A0A516ISR1_9SPHN</name>
<comment type="similarity">
    <text evidence="2">Belongs to the DoxX family.</text>
</comment>
<comment type="subcellular location">
    <subcellularLocation>
        <location evidence="1">Cell membrane</location>
        <topology evidence="1">Multi-pass membrane protein</topology>
    </subcellularLocation>
</comment>
<dbReference type="PANTHER" id="PTHR33452:SF1">
    <property type="entry name" value="INNER MEMBRANE PROTEIN YPHA-RELATED"/>
    <property type="match status" value="1"/>
</dbReference>
<reference evidence="8 9" key="1">
    <citation type="submission" date="2019-07" db="EMBL/GenBank/DDBJ databases">
        <title>Sphingomonas AE3 Genome sequencing and assembly.</title>
        <authorList>
            <person name="Kim H."/>
        </authorList>
    </citation>
    <scope>NUCLEOTIDE SEQUENCE [LARGE SCALE GENOMIC DNA]</scope>
    <source>
        <strain evidence="8 9">AE3</strain>
    </source>
</reference>
<evidence type="ECO:0000256" key="6">
    <source>
        <dbReference type="ARBA" id="ARBA00023136"/>
    </source>
</evidence>
<keyword evidence="9" id="KW-1185">Reference proteome</keyword>
<dbReference type="GO" id="GO:0005886">
    <property type="term" value="C:plasma membrane"/>
    <property type="evidence" value="ECO:0007669"/>
    <property type="project" value="UniProtKB-SubCell"/>
</dbReference>
<proteinExistence type="inferred from homology"/>
<evidence type="ECO:0000256" key="5">
    <source>
        <dbReference type="ARBA" id="ARBA00022989"/>
    </source>
</evidence>
<dbReference type="PANTHER" id="PTHR33452">
    <property type="entry name" value="OXIDOREDUCTASE CATD-RELATED"/>
    <property type="match status" value="1"/>
</dbReference>
<feature type="transmembrane region" description="Helical" evidence="7">
    <location>
        <begin position="122"/>
        <end position="139"/>
    </location>
</feature>
<organism evidence="8 9">
    <name type="scientific">Sphingomonas xanthus</name>
    <dbReference type="NCBI Taxonomy" id="2594473"/>
    <lineage>
        <taxon>Bacteria</taxon>
        <taxon>Pseudomonadati</taxon>
        <taxon>Pseudomonadota</taxon>
        <taxon>Alphaproteobacteria</taxon>
        <taxon>Sphingomonadales</taxon>
        <taxon>Sphingomonadaceae</taxon>
        <taxon>Sphingomonas</taxon>
    </lineage>
</organism>